<dbReference type="PANTHER" id="PTHR34351:SF2">
    <property type="entry name" value="DUF58 DOMAIN-CONTAINING PROTEIN"/>
    <property type="match status" value="1"/>
</dbReference>
<sequence length="364" mass="40945">MGIQWYILSAVLVIVLQRYLFRYFGMRKVSYSRAFSTAACFEGDDVEMVEKLANGKLLPVPWLRVESMLHAGLRFRSDANFDVSNGEFFQNHKSLFSLMGNKQLTRRHAVHAAHRGCYRVTSASLTFGDLFGLFSAWKKVPLQVELLVYPLPADRSLIQLPSRSWQGDIAVRRWIVEDPFAISGVREYRPGDSFKMVNWSATARTGELQVHRRDYTADFRLIVLLNVEDHAGMWEAVNDTALIEQGIRLAAGILQLATEQGLETAFACNGHSIDAPDDVMTVERGSGSEHLTHLFGQLAKLAIVRRLPFHTMVEQLAPQWEERSDIVVVSAFISDDIAEAMAGLRRDGHAVDWLPIAAREAEAV</sequence>
<dbReference type="InterPro" id="IPR002881">
    <property type="entry name" value="DUF58"/>
</dbReference>
<protein>
    <submittedName>
        <fullName evidence="3">DUF58 domain-containing protein</fullName>
    </submittedName>
</protein>
<dbReference type="EMBL" id="JAGGDJ010000014">
    <property type="protein sequence ID" value="MBO7745990.1"/>
    <property type="molecule type" value="Genomic_DNA"/>
</dbReference>
<proteinExistence type="predicted"/>
<evidence type="ECO:0000259" key="2">
    <source>
        <dbReference type="Pfam" id="PF01882"/>
    </source>
</evidence>
<keyword evidence="1" id="KW-1133">Transmembrane helix</keyword>
<organism evidence="3 4">
    <name type="scientific">Paenibacillus artemisiicola</name>
    <dbReference type="NCBI Taxonomy" id="1172618"/>
    <lineage>
        <taxon>Bacteria</taxon>
        <taxon>Bacillati</taxon>
        <taxon>Bacillota</taxon>
        <taxon>Bacilli</taxon>
        <taxon>Bacillales</taxon>
        <taxon>Paenibacillaceae</taxon>
        <taxon>Paenibacillus</taxon>
    </lineage>
</organism>
<dbReference type="PANTHER" id="PTHR34351">
    <property type="entry name" value="SLR1927 PROTEIN-RELATED"/>
    <property type="match status" value="1"/>
</dbReference>
<evidence type="ECO:0000256" key="1">
    <source>
        <dbReference type="SAM" id="Phobius"/>
    </source>
</evidence>
<comment type="caution">
    <text evidence="3">The sequence shown here is derived from an EMBL/GenBank/DDBJ whole genome shotgun (WGS) entry which is preliminary data.</text>
</comment>
<feature type="transmembrane region" description="Helical" evidence="1">
    <location>
        <begin position="6"/>
        <end position="24"/>
    </location>
</feature>
<keyword evidence="4" id="KW-1185">Reference proteome</keyword>
<evidence type="ECO:0000313" key="3">
    <source>
        <dbReference type="EMBL" id="MBO7745990.1"/>
    </source>
</evidence>
<dbReference type="Proteomes" id="UP000670947">
    <property type="component" value="Unassembled WGS sequence"/>
</dbReference>
<keyword evidence="1" id="KW-0472">Membrane</keyword>
<gene>
    <name evidence="3" type="ORF">I8J29_17415</name>
</gene>
<evidence type="ECO:0000313" key="4">
    <source>
        <dbReference type="Proteomes" id="UP000670947"/>
    </source>
</evidence>
<dbReference type="RefSeq" id="WP_208848808.1">
    <property type="nucleotide sequence ID" value="NZ_JAGGDJ010000014.1"/>
</dbReference>
<keyword evidence="1" id="KW-0812">Transmembrane</keyword>
<accession>A0ABS3WCY4</accession>
<feature type="domain" description="DUF58" evidence="2">
    <location>
        <begin position="185"/>
        <end position="343"/>
    </location>
</feature>
<reference evidence="3 4" key="1">
    <citation type="submission" date="2021-03" db="EMBL/GenBank/DDBJ databases">
        <title>Paenibacillus artemisicola MWE-103 whole genome sequence.</title>
        <authorList>
            <person name="Ham Y.J."/>
        </authorList>
    </citation>
    <scope>NUCLEOTIDE SEQUENCE [LARGE SCALE GENOMIC DNA]</scope>
    <source>
        <strain evidence="3 4">MWE-103</strain>
    </source>
</reference>
<dbReference type="Pfam" id="PF01882">
    <property type="entry name" value="DUF58"/>
    <property type="match status" value="1"/>
</dbReference>
<name>A0ABS3WCY4_9BACL</name>